<evidence type="ECO:0000259" key="4">
    <source>
        <dbReference type="PROSITE" id="PS50177"/>
    </source>
</evidence>
<feature type="domain" description="NTF2" evidence="4">
    <location>
        <begin position="11"/>
        <end position="122"/>
    </location>
</feature>
<dbReference type="GO" id="GO:0005635">
    <property type="term" value="C:nuclear envelope"/>
    <property type="evidence" value="ECO:0007669"/>
    <property type="project" value="UniProtKB-ARBA"/>
</dbReference>
<keyword evidence="3" id="KW-0653">Protein transport</keyword>
<dbReference type="InterPro" id="IPR032710">
    <property type="entry name" value="NTF2-like_dom_sf"/>
</dbReference>
<keyword evidence="3" id="KW-0813">Transport</keyword>
<keyword evidence="3" id="KW-0539">Nucleus</keyword>
<reference evidence="5" key="1">
    <citation type="journal article" date="2020" name="Fungal Divers.">
        <title>Resolving the Mortierellaceae phylogeny through synthesis of multi-gene phylogenetics and phylogenomics.</title>
        <authorList>
            <person name="Vandepol N."/>
            <person name="Liber J."/>
            <person name="Desiro A."/>
            <person name="Na H."/>
            <person name="Kennedy M."/>
            <person name="Barry K."/>
            <person name="Grigoriev I.V."/>
            <person name="Miller A.N."/>
            <person name="O'Donnell K."/>
            <person name="Stajich J.E."/>
            <person name="Bonito G."/>
        </authorList>
    </citation>
    <scope>NUCLEOTIDE SEQUENCE</scope>
    <source>
        <strain evidence="5">MES-2147</strain>
    </source>
</reference>
<dbReference type="FunFam" id="3.10.450.50:FF:000005">
    <property type="entry name" value="Nuclear transport factor 2"/>
    <property type="match status" value="1"/>
</dbReference>
<evidence type="ECO:0000313" key="6">
    <source>
        <dbReference type="Proteomes" id="UP000749646"/>
    </source>
</evidence>
<dbReference type="OrthoDB" id="6507044at2759"/>
<dbReference type="InterPro" id="IPR002075">
    <property type="entry name" value="NTF2_dom"/>
</dbReference>
<dbReference type="PANTHER" id="PTHR12612">
    <property type="entry name" value="NUCLEAR TRANSPORT FACTOR 2"/>
    <property type="match status" value="1"/>
</dbReference>
<organism evidence="5 6">
    <name type="scientific">Modicella reniformis</name>
    <dbReference type="NCBI Taxonomy" id="1440133"/>
    <lineage>
        <taxon>Eukaryota</taxon>
        <taxon>Fungi</taxon>
        <taxon>Fungi incertae sedis</taxon>
        <taxon>Mucoromycota</taxon>
        <taxon>Mortierellomycotina</taxon>
        <taxon>Mortierellomycetes</taxon>
        <taxon>Mortierellales</taxon>
        <taxon>Mortierellaceae</taxon>
        <taxon>Modicella</taxon>
    </lineage>
</organism>
<gene>
    <name evidence="5" type="primary">NTF2</name>
    <name evidence="5" type="ORF">BGZ65_003781</name>
</gene>
<evidence type="ECO:0000256" key="1">
    <source>
        <dbReference type="ARBA" id="ARBA00022490"/>
    </source>
</evidence>
<comment type="caution">
    <text evidence="5">The sequence shown here is derived from an EMBL/GenBank/DDBJ whole genome shotgun (WGS) entry which is preliminary data.</text>
</comment>
<accession>A0A9P6IL78</accession>
<keyword evidence="1 3" id="KW-0963">Cytoplasm</keyword>
<dbReference type="GO" id="GO:0006606">
    <property type="term" value="P:protein import into nucleus"/>
    <property type="evidence" value="ECO:0007669"/>
    <property type="project" value="UniProtKB-ARBA"/>
</dbReference>
<comment type="function">
    <text evidence="3">Has a role in nuclear-cytoplasmic transport of proteins and mRNAs.</text>
</comment>
<evidence type="ECO:0000256" key="2">
    <source>
        <dbReference type="ARBA" id="ARBA00026247"/>
    </source>
</evidence>
<dbReference type="InterPro" id="IPR018222">
    <property type="entry name" value="Nuclear_transport_factor_2_euk"/>
</dbReference>
<dbReference type="EMBL" id="JAAAHW010009919">
    <property type="protein sequence ID" value="KAF9934423.1"/>
    <property type="molecule type" value="Genomic_DNA"/>
</dbReference>
<protein>
    <recommendedName>
        <fullName evidence="2 3">Nuclear transport factor 2</fullName>
        <shortName evidence="3">NTF-2</shortName>
    </recommendedName>
</protein>
<dbReference type="AlphaFoldDB" id="A0A9P6IL78"/>
<comment type="subcellular location">
    <subcellularLocation>
        <location evidence="3">Cytoplasm</location>
    </subcellularLocation>
    <subcellularLocation>
        <location evidence="3">Nucleus</location>
    </subcellularLocation>
</comment>
<dbReference type="GO" id="GO:0051028">
    <property type="term" value="P:mRNA transport"/>
    <property type="evidence" value="ECO:0007669"/>
    <property type="project" value="UniProtKB-UniRule"/>
</dbReference>
<keyword evidence="6" id="KW-1185">Reference proteome</keyword>
<proteinExistence type="predicted"/>
<dbReference type="Pfam" id="PF02136">
    <property type="entry name" value="NTF2"/>
    <property type="match status" value="1"/>
</dbReference>
<evidence type="ECO:0000313" key="5">
    <source>
        <dbReference type="EMBL" id="KAF9934423.1"/>
    </source>
</evidence>
<dbReference type="InterPro" id="IPR045875">
    <property type="entry name" value="NTF2"/>
</dbReference>
<dbReference type="Gene3D" id="3.10.450.50">
    <property type="match status" value="1"/>
</dbReference>
<dbReference type="CDD" id="cd00780">
    <property type="entry name" value="NTF2"/>
    <property type="match status" value="1"/>
</dbReference>
<dbReference type="GO" id="GO:0005737">
    <property type="term" value="C:cytoplasm"/>
    <property type="evidence" value="ECO:0007669"/>
    <property type="project" value="UniProtKB-SubCell"/>
</dbReference>
<sequence>MSMSMANLGPVVDQFIGFYYPTFATSRAALSILYRDTSLLSWEGSQFRGSAAIIEKLASLPFQSVSHRVATQDFQPGNDYFLITITGQLLVDGESNPQFFAQTFVLKSDAGVFYISNEVFRLVYG</sequence>
<dbReference type="SUPFAM" id="SSF54427">
    <property type="entry name" value="NTF2-like"/>
    <property type="match status" value="1"/>
</dbReference>
<name>A0A9P6IL78_9FUNG</name>
<dbReference type="PROSITE" id="PS50177">
    <property type="entry name" value="NTF2_DOMAIN"/>
    <property type="match status" value="1"/>
</dbReference>
<evidence type="ECO:0000256" key="3">
    <source>
        <dbReference type="RuleBase" id="RU369002"/>
    </source>
</evidence>
<dbReference type="Proteomes" id="UP000749646">
    <property type="component" value="Unassembled WGS sequence"/>
</dbReference>